<comment type="caution">
    <text evidence="1">The sequence shown here is derived from an EMBL/GenBank/DDBJ whole genome shotgun (WGS) entry which is preliminary data.</text>
</comment>
<organism evidence="1 2">
    <name type="scientific">Penicillium alfredii</name>
    <dbReference type="NCBI Taxonomy" id="1506179"/>
    <lineage>
        <taxon>Eukaryota</taxon>
        <taxon>Fungi</taxon>
        <taxon>Dikarya</taxon>
        <taxon>Ascomycota</taxon>
        <taxon>Pezizomycotina</taxon>
        <taxon>Eurotiomycetes</taxon>
        <taxon>Eurotiomycetidae</taxon>
        <taxon>Eurotiales</taxon>
        <taxon>Aspergillaceae</taxon>
        <taxon>Penicillium</taxon>
    </lineage>
</organism>
<protein>
    <submittedName>
        <fullName evidence="1">Uncharacterized protein</fullName>
    </submittedName>
</protein>
<gene>
    <name evidence="1" type="ORF">NUU61_001612</name>
</gene>
<dbReference type="EMBL" id="JAPMSZ010000003">
    <property type="protein sequence ID" value="KAJ5110355.1"/>
    <property type="molecule type" value="Genomic_DNA"/>
</dbReference>
<dbReference type="AlphaFoldDB" id="A0A9W9KL63"/>
<reference evidence="1" key="1">
    <citation type="submission" date="2022-11" db="EMBL/GenBank/DDBJ databases">
        <authorList>
            <person name="Petersen C."/>
        </authorList>
    </citation>
    <scope>NUCLEOTIDE SEQUENCE</scope>
    <source>
        <strain evidence="1">IBT 34128</strain>
    </source>
</reference>
<evidence type="ECO:0000313" key="1">
    <source>
        <dbReference type="EMBL" id="KAJ5110355.1"/>
    </source>
</evidence>
<name>A0A9W9KL63_9EURO</name>
<evidence type="ECO:0000313" key="2">
    <source>
        <dbReference type="Proteomes" id="UP001141434"/>
    </source>
</evidence>
<dbReference type="RefSeq" id="XP_056515123.1">
    <property type="nucleotide sequence ID" value="XM_056652194.1"/>
</dbReference>
<accession>A0A9W9KL63</accession>
<dbReference type="GeneID" id="81391362"/>
<keyword evidence="2" id="KW-1185">Reference proteome</keyword>
<proteinExistence type="predicted"/>
<sequence>MAPGTLECLPNEILERIHLEALEVNFPRCSARVAAAVSREIIYRIFVIQAYWNDPQQCIRNRHFHRESILRDTTPNMMDYMDLDFFTAIFRPTFYRPLPPKEQARLQSKVVTCRWFTVSRFRKILETFPGLTLNALSRQFLFQPACLHFNTSHAQVGNGLRAAFLDNTDLCMIYDPFAKYFAVQDSFIIKASYQSTHQGASHIIRTVRVLSIPDALLEGPWTEESIEIVILLRRAIGKRFLSGDSGEWASLQRKRGPTFSGEACLNGITRAINERRERLFRYLLDLQQAYNSPPTHFSYEPQIPHKPFLLAMAAYPQARIFLHLLVQTSPSYALSHQSILRWARNSSQPRDLLKDWLVEYFRVCQPSLTQRVFHKAKRLVYPGVFRTDQLSIGDLDSVSKWRFLSLCPPPSIPLLGDEWWI</sequence>
<dbReference type="OrthoDB" id="4364425at2759"/>
<reference evidence="1" key="2">
    <citation type="journal article" date="2023" name="IMA Fungus">
        <title>Comparative genomic study of the Penicillium genus elucidates a diverse pangenome and 15 lateral gene transfer events.</title>
        <authorList>
            <person name="Petersen C."/>
            <person name="Sorensen T."/>
            <person name="Nielsen M.R."/>
            <person name="Sondergaard T.E."/>
            <person name="Sorensen J.L."/>
            <person name="Fitzpatrick D.A."/>
            <person name="Frisvad J.C."/>
            <person name="Nielsen K.L."/>
        </authorList>
    </citation>
    <scope>NUCLEOTIDE SEQUENCE</scope>
    <source>
        <strain evidence="1">IBT 34128</strain>
    </source>
</reference>
<dbReference type="Proteomes" id="UP001141434">
    <property type="component" value="Unassembled WGS sequence"/>
</dbReference>